<comment type="caution">
    <text evidence="1">The sequence shown here is derived from an EMBL/GenBank/DDBJ whole genome shotgun (WGS) entry which is preliminary data.</text>
</comment>
<evidence type="ECO:0000313" key="2">
    <source>
        <dbReference type="Proteomes" id="UP000027466"/>
    </source>
</evidence>
<dbReference type="Proteomes" id="UP000027466">
    <property type="component" value="Unassembled WGS sequence"/>
</dbReference>
<accession>A0A069PJR1</accession>
<proteinExistence type="predicted"/>
<reference evidence="1 2" key="1">
    <citation type="submission" date="2014-03" db="EMBL/GenBank/DDBJ databases">
        <title>Draft Genome Sequences of Four Burkholderia Strains.</title>
        <authorList>
            <person name="Liu X.Y."/>
            <person name="Li C.X."/>
            <person name="Xu J.H."/>
        </authorList>
    </citation>
    <scope>NUCLEOTIDE SEQUENCE [LARGE SCALE GENOMIC DNA]</scope>
    <source>
        <strain evidence="1 2">DSM 50014</strain>
    </source>
</reference>
<organism evidence="1 2">
    <name type="scientific">Caballeronia glathei</name>
    <dbReference type="NCBI Taxonomy" id="60547"/>
    <lineage>
        <taxon>Bacteria</taxon>
        <taxon>Pseudomonadati</taxon>
        <taxon>Pseudomonadota</taxon>
        <taxon>Betaproteobacteria</taxon>
        <taxon>Burkholderiales</taxon>
        <taxon>Burkholderiaceae</taxon>
        <taxon>Caballeronia</taxon>
    </lineage>
</organism>
<name>A0A069PJR1_9BURK</name>
<dbReference type="EMBL" id="JFHC01000035">
    <property type="protein sequence ID" value="KDR40835.1"/>
    <property type="molecule type" value="Genomic_DNA"/>
</dbReference>
<dbReference type="AlphaFoldDB" id="A0A069PJR1"/>
<gene>
    <name evidence="1" type="ORF">BG61_22565</name>
</gene>
<sequence>MTTILVEFADITQDPASARSGATPAKGMPDSYLDALIGLGSVEYRDYAAPGMLKRVMARFPTAAHRDQFVIAARQISNLMGTHATVFRDGITGTSTV</sequence>
<keyword evidence="2" id="KW-1185">Reference proteome</keyword>
<protein>
    <submittedName>
        <fullName evidence="1">Uncharacterized protein</fullName>
    </submittedName>
</protein>
<dbReference type="RefSeq" id="WP_035941846.1">
    <property type="nucleotide sequence ID" value="NZ_CADFFX010000025.1"/>
</dbReference>
<evidence type="ECO:0000313" key="1">
    <source>
        <dbReference type="EMBL" id="KDR40835.1"/>
    </source>
</evidence>